<evidence type="ECO:0000313" key="4">
    <source>
        <dbReference type="EMBL" id="KAA8582615.1"/>
    </source>
</evidence>
<dbReference type="InterPro" id="IPR036179">
    <property type="entry name" value="Ig-like_dom_sf"/>
</dbReference>
<dbReference type="PANTHER" id="PTHR11481">
    <property type="entry name" value="IMMUNOGLOBULIN FC RECEPTOR"/>
    <property type="match status" value="1"/>
</dbReference>
<evidence type="ECO:0000256" key="1">
    <source>
        <dbReference type="ARBA" id="ARBA00022729"/>
    </source>
</evidence>
<dbReference type="InterPro" id="IPR050488">
    <property type="entry name" value="Ig_Fc_receptor"/>
</dbReference>
<gene>
    <name evidence="4" type="ORF">FQN60_006286</name>
</gene>
<feature type="non-terminal residue" evidence="4">
    <location>
        <position position="1"/>
    </location>
</feature>
<sequence length="333" mass="37952">SNRIFVALQPNWTQIFSGETITAKCEINGVGDTEWECEWRTTSSNTPPTHSEYRISSASVSHSGQYWCKGRWDSYSSTEWVYTPRPTVMADRRTLPVGGNKTLICSVEDSAEWKHYWFRRTSVFTESQNIRDGEPDRVISSSQEAFYHCRGGRGNPVFFTEYRSLYYPVTVVKRVGYTELLEYTEWEYEWSKPNSNTISTHNGYIISSTTVSNSRNYRCMGKPTRDLYSSTAWSNDITLTVSSKLKTQRQKANLSADNEALPAGGSVTLTHSLNLLSSSSPGWKYFCYRGDKTSEPLTTQDVVFLSTGQMCLIRRKKPCLLHRQSLPDTVELS</sequence>
<dbReference type="SUPFAM" id="SSF48726">
    <property type="entry name" value="Immunoglobulin"/>
    <property type="match status" value="2"/>
</dbReference>
<dbReference type="InterPro" id="IPR003599">
    <property type="entry name" value="Ig_sub"/>
</dbReference>
<feature type="domain" description="Ig-like" evidence="3">
    <location>
        <begin position="18"/>
        <end position="68"/>
    </location>
</feature>
<dbReference type="InterPro" id="IPR013783">
    <property type="entry name" value="Ig-like_fold"/>
</dbReference>
<evidence type="ECO:0000313" key="5">
    <source>
        <dbReference type="Proteomes" id="UP000327493"/>
    </source>
</evidence>
<organism evidence="4 5">
    <name type="scientific">Etheostoma spectabile</name>
    <name type="common">orangethroat darter</name>
    <dbReference type="NCBI Taxonomy" id="54343"/>
    <lineage>
        <taxon>Eukaryota</taxon>
        <taxon>Metazoa</taxon>
        <taxon>Chordata</taxon>
        <taxon>Craniata</taxon>
        <taxon>Vertebrata</taxon>
        <taxon>Euteleostomi</taxon>
        <taxon>Actinopterygii</taxon>
        <taxon>Neopterygii</taxon>
        <taxon>Teleostei</taxon>
        <taxon>Neoteleostei</taxon>
        <taxon>Acanthomorphata</taxon>
        <taxon>Eupercaria</taxon>
        <taxon>Perciformes</taxon>
        <taxon>Percoidei</taxon>
        <taxon>Percidae</taxon>
        <taxon>Etheostomatinae</taxon>
        <taxon>Etheostoma</taxon>
    </lineage>
</organism>
<keyword evidence="2" id="KW-1015">Disulfide bond</keyword>
<dbReference type="GO" id="GO:0009897">
    <property type="term" value="C:external side of plasma membrane"/>
    <property type="evidence" value="ECO:0007669"/>
    <property type="project" value="TreeGrafter"/>
</dbReference>
<dbReference type="InterPro" id="IPR007110">
    <property type="entry name" value="Ig-like_dom"/>
</dbReference>
<dbReference type="EMBL" id="VOFY01000019">
    <property type="protein sequence ID" value="KAA8582615.1"/>
    <property type="molecule type" value="Genomic_DNA"/>
</dbReference>
<dbReference type="GO" id="GO:0004888">
    <property type="term" value="F:transmembrane signaling receptor activity"/>
    <property type="evidence" value="ECO:0007669"/>
    <property type="project" value="TreeGrafter"/>
</dbReference>
<comment type="caution">
    <text evidence="4">The sequence shown here is derived from an EMBL/GenBank/DDBJ whole genome shotgun (WGS) entry which is preliminary data.</text>
</comment>
<dbReference type="Gene3D" id="2.60.40.10">
    <property type="entry name" value="Immunoglobulins"/>
    <property type="match status" value="3"/>
</dbReference>
<evidence type="ECO:0000256" key="2">
    <source>
        <dbReference type="ARBA" id="ARBA00023157"/>
    </source>
</evidence>
<keyword evidence="1" id="KW-0732">Signal</keyword>
<protein>
    <recommendedName>
        <fullName evidence="3">Ig-like domain-containing protein</fullName>
    </recommendedName>
</protein>
<evidence type="ECO:0000259" key="3">
    <source>
        <dbReference type="PROSITE" id="PS50835"/>
    </source>
</evidence>
<accession>A0A5J5CPJ2</accession>
<dbReference type="SMART" id="SM00409">
    <property type="entry name" value="IG"/>
    <property type="match status" value="2"/>
</dbReference>
<proteinExistence type="predicted"/>
<reference evidence="4 5" key="1">
    <citation type="submission" date="2019-08" db="EMBL/GenBank/DDBJ databases">
        <title>A chromosome-level genome assembly, high-density linkage maps, and genome scans reveal the genomic architecture of hybrid incompatibilities underlying speciation via character displacement in darters (Percidae: Etheostominae).</title>
        <authorList>
            <person name="Moran R.L."/>
            <person name="Catchen J.M."/>
            <person name="Fuller R.C."/>
        </authorList>
    </citation>
    <scope>NUCLEOTIDE SEQUENCE [LARGE SCALE GENOMIC DNA]</scope>
    <source>
        <strain evidence="4">EspeVRDwgs_2016</strain>
        <tissue evidence="4">Muscle</tissue>
    </source>
</reference>
<name>A0A5J5CPJ2_9PERO</name>
<dbReference type="GO" id="GO:0006955">
    <property type="term" value="P:immune response"/>
    <property type="evidence" value="ECO:0007669"/>
    <property type="project" value="TreeGrafter"/>
</dbReference>
<feature type="domain" description="Ig-like" evidence="3">
    <location>
        <begin position="84"/>
        <end position="150"/>
    </location>
</feature>
<dbReference type="Proteomes" id="UP000327493">
    <property type="component" value="Chromosome 19"/>
</dbReference>
<dbReference type="GO" id="GO:0007166">
    <property type="term" value="P:cell surface receptor signaling pathway"/>
    <property type="evidence" value="ECO:0007669"/>
    <property type="project" value="TreeGrafter"/>
</dbReference>
<dbReference type="PROSITE" id="PS50835">
    <property type="entry name" value="IG_LIKE"/>
    <property type="match status" value="2"/>
</dbReference>
<dbReference type="PANTHER" id="PTHR11481:SF64">
    <property type="entry name" value="FC RECEPTOR-LIKE PROTEIN 4"/>
    <property type="match status" value="1"/>
</dbReference>
<keyword evidence="5" id="KW-1185">Reference proteome</keyword>
<dbReference type="AlphaFoldDB" id="A0A5J5CPJ2"/>